<sequence>MTCRFSKNKKFSFIFGIILSINFTSNVNATDLEFEDDPIHSILAKLTPDTVLDPNMEISAFSSETSEGTIGSNIFNFLRQATSSIIIASDKCTNEEFLDDLIGLTDGIEGVLPNVSIKIVTGEDEKTTTALSKDKYLGRITHQAIQGNPDRSGKMHNKFIIVDDALVITGSPNLTYAAYNYNIESFVAIHHQYLAGLYSLYYHYIISGKDKYDETQVEYQRVKDKLELFNTPENPLQVCLAPILSVKDFVTPQLVSSQIININMFLISRAEPQDSDIIAHLIRAVQGGAQLSIKVDGLQYRLSRYMPLALAPLIAQDQSVYTVVKTPERITTRTITRPFRTKPQFHDKLVLIMQADGTKKICIGSAGFTDNVQDNMNLENMLLLKISEENVKLQPIYTNLLAHFNSIDSNRTGLAVTKVENDSN</sequence>
<keyword evidence="8" id="KW-0378">Hydrolase</keyword>
<dbReference type="GO" id="GO:0004630">
    <property type="term" value="F:phospholipase D activity"/>
    <property type="evidence" value="ECO:0007669"/>
    <property type="project" value="UniProtKB-EC"/>
</dbReference>
<evidence type="ECO:0000256" key="10">
    <source>
        <dbReference type="ARBA" id="ARBA00023098"/>
    </source>
</evidence>
<keyword evidence="10" id="KW-0443">Lipid metabolism</keyword>
<evidence type="ECO:0000256" key="7">
    <source>
        <dbReference type="ARBA" id="ARBA00022525"/>
    </source>
</evidence>
<feature type="chain" id="PRO_5035172059" description="Phospholipase D" evidence="12">
    <location>
        <begin position="30"/>
        <end position="424"/>
    </location>
</feature>
<protein>
    <recommendedName>
        <fullName evidence="6">Phospholipase D</fullName>
        <ecNumber evidence="5">3.1.4.4</ecNumber>
    </recommendedName>
    <alternativeName>
        <fullName evidence="11">Choline phosphatase</fullName>
    </alternativeName>
</protein>
<evidence type="ECO:0000256" key="1">
    <source>
        <dbReference type="ARBA" id="ARBA00000798"/>
    </source>
</evidence>
<comment type="similarity">
    <text evidence="4">Belongs to the phospholipase D family.</text>
</comment>
<evidence type="ECO:0000256" key="8">
    <source>
        <dbReference type="ARBA" id="ARBA00022801"/>
    </source>
</evidence>
<comment type="subcellular location">
    <subcellularLocation>
        <location evidence="3">Secreted</location>
    </subcellularLocation>
</comment>
<gene>
    <name evidence="14" type="ORF">J0H12_05740</name>
</gene>
<dbReference type="EC" id="3.1.4.4" evidence="5"/>
<evidence type="ECO:0000256" key="11">
    <source>
        <dbReference type="ARBA" id="ARBA00029594"/>
    </source>
</evidence>
<comment type="caution">
    <text evidence="14">The sequence shown here is derived from an EMBL/GenBank/DDBJ whole genome shotgun (WGS) entry which is preliminary data.</text>
</comment>
<accession>A0A8J7TV59</accession>
<dbReference type="PANTHER" id="PTHR43856:SF1">
    <property type="entry name" value="MITOCHONDRIAL CARDIOLIPIN HYDROLASE"/>
    <property type="match status" value="1"/>
</dbReference>
<comment type="catalytic activity">
    <reaction evidence="1">
        <text>a 1,2-diacyl-sn-glycero-3-phosphocholine + H2O = a 1,2-diacyl-sn-glycero-3-phosphate + choline + H(+)</text>
        <dbReference type="Rhea" id="RHEA:14445"/>
        <dbReference type="ChEBI" id="CHEBI:15354"/>
        <dbReference type="ChEBI" id="CHEBI:15377"/>
        <dbReference type="ChEBI" id="CHEBI:15378"/>
        <dbReference type="ChEBI" id="CHEBI:57643"/>
        <dbReference type="ChEBI" id="CHEBI:58608"/>
        <dbReference type="EC" id="3.1.4.4"/>
    </reaction>
</comment>
<dbReference type="GO" id="GO:0016891">
    <property type="term" value="F:RNA endonuclease activity producing 5'-phosphomonoesters, hydrolytic mechanism"/>
    <property type="evidence" value="ECO:0007669"/>
    <property type="project" value="TreeGrafter"/>
</dbReference>
<evidence type="ECO:0000256" key="5">
    <source>
        <dbReference type="ARBA" id="ARBA00012027"/>
    </source>
</evidence>
<dbReference type="PANTHER" id="PTHR43856">
    <property type="entry name" value="CARDIOLIPIN HYDROLASE"/>
    <property type="match status" value="1"/>
</dbReference>
<keyword evidence="9" id="KW-0442">Lipid degradation</keyword>
<evidence type="ECO:0000256" key="4">
    <source>
        <dbReference type="ARBA" id="ARBA00008664"/>
    </source>
</evidence>
<name>A0A8J7TV59_9PROT</name>
<dbReference type="GO" id="GO:0016042">
    <property type="term" value="P:lipid catabolic process"/>
    <property type="evidence" value="ECO:0007669"/>
    <property type="project" value="UniProtKB-KW"/>
</dbReference>
<reference evidence="14" key="1">
    <citation type="submission" date="2021-02" db="EMBL/GenBank/DDBJ databases">
        <title>Thiocyanate and organic carbon inputs drive convergent selection for specific autotrophic Afipia and Thiobacillus strains within complex microbiomes.</title>
        <authorList>
            <person name="Huddy R.J."/>
            <person name="Sachdeva R."/>
            <person name="Kadzinga F."/>
            <person name="Kantor R.S."/>
            <person name="Harrison S.T.L."/>
            <person name="Banfield J.F."/>
        </authorList>
    </citation>
    <scope>NUCLEOTIDE SEQUENCE</scope>
    <source>
        <strain evidence="14">SCN18_10_11_15_R4_P_38_20</strain>
    </source>
</reference>
<evidence type="ECO:0000259" key="13">
    <source>
        <dbReference type="PROSITE" id="PS50035"/>
    </source>
</evidence>
<feature type="domain" description="PLD phosphodiesterase" evidence="13">
    <location>
        <begin position="151"/>
        <end position="178"/>
    </location>
</feature>
<evidence type="ECO:0000256" key="3">
    <source>
        <dbReference type="ARBA" id="ARBA00004613"/>
    </source>
</evidence>
<evidence type="ECO:0000313" key="15">
    <source>
        <dbReference type="Proteomes" id="UP000664414"/>
    </source>
</evidence>
<evidence type="ECO:0000256" key="6">
    <source>
        <dbReference type="ARBA" id="ARBA00018392"/>
    </source>
</evidence>
<dbReference type="EMBL" id="JAFKGL010000023">
    <property type="protein sequence ID" value="MBN9413406.1"/>
    <property type="molecule type" value="Genomic_DNA"/>
</dbReference>
<dbReference type="Gene3D" id="3.30.870.10">
    <property type="entry name" value="Endonuclease Chain A"/>
    <property type="match status" value="2"/>
</dbReference>
<evidence type="ECO:0000313" key="14">
    <source>
        <dbReference type="EMBL" id="MBN9413406.1"/>
    </source>
</evidence>
<dbReference type="Pfam" id="PF13091">
    <property type="entry name" value="PLDc_2"/>
    <property type="match status" value="1"/>
</dbReference>
<dbReference type="Proteomes" id="UP000664414">
    <property type="component" value="Unassembled WGS sequence"/>
</dbReference>
<evidence type="ECO:0000256" key="12">
    <source>
        <dbReference type="SAM" id="SignalP"/>
    </source>
</evidence>
<dbReference type="InterPro" id="IPR001736">
    <property type="entry name" value="PLipase_D/transphosphatidylase"/>
</dbReference>
<keyword evidence="7" id="KW-0964">Secreted</keyword>
<dbReference type="SUPFAM" id="SSF56024">
    <property type="entry name" value="Phospholipase D/nuclease"/>
    <property type="match status" value="1"/>
</dbReference>
<keyword evidence="12" id="KW-0732">Signal</keyword>
<feature type="signal peptide" evidence="12">
    <location>
        <begin position="1"/>
        <end position="29"/>
    </location>
</feature>
<dbReference type="PROSITE" id="PS50035">
    <property type="entry name" value="PLD"/>
    <property type="match status" value="1"/>
</dbReference>
<evidence type="ECO:0000256" key="2">
    <source>
        <dbReference type="ARBA" id="ARBA00003145"/>
    </source>
</evidence>
<dbReference type="GO" id="GO:0006793">
    <property type="term" value="P:phosphorus metabolic process"/>
    <property type="evidence" value="ECO:0007669"/>
    <property type="project" value="UniProtKB-ARBA"/>
</dbReference>
<dbReference type="InterPro" id="IPR025202">
    <property type="entry name" value="PLD-like_dom"/>
</dbReference>
<dbReference type="AlphaFoldDB" id="A0A8J7TV59"/>
<proteinExistence type="inferred from homology"/>
<dbReference type="InterPro" id="IPR051406">
    <property type="entry name" value="PLD_domain"/>
</dbReference>
<dbReference type="GO" id="GO:0005576">
    <property type="term" value="C:extracellular region"/>
    <property type="evidence" value="ECO:0007669"/>
    <property type="project" value="UniProtKB-SubCell"/>
</dbReference>
<organism evidence="14 15">
    <name type="scientific">Candidatus Paracaedimonas acanthamoebae</name>
    <dbReference type="NCBI Taxonomy" id="244581"/>
    <lineage>
        <taxon>Bacteria</taxon>
        <taxon>Pseudomonadati</taxon>
        <taxon>Pseudomonadota</taxon>
        <taxon>Alphaproteobacteria</taxon>
        <taxon>Holosporales</taxon>
        <taxon>Caedimonadaceae</taxon>
        <taxon>Candidatus Paracaedimonas</taxon>
    </lineage>
</organism>
<evidence type="ECO:0000256" key="9">
    <source>
        <dbReference type="ARBA" id="ARBA00022963"/>
    </source>
</evidence>
<comment type="function">
    <text evidence="2">Could be a virulence factor.</text>
</comment>
<dbReference type="SMART" id="SM00155">
    <property type="entry name" value="PLDc"/>
    <property type="match status" value="1"/>
</dbReference>